<gene>
    <name evidence="1" type="ORF">G6F64_000765</name>
</gene>
<sequence>MSFTDRLYSNSIPSRTLEFPLNEVVSLNSQELIEHNVCKAFDMMNVLTSVSVNPNGFDRHLSTRFYAQIVCTRLEYGLAINQFTVSQIKALEDAQNECL</sequence>
<proteinExistence type="predicted"/>
<organism evidence="1 2">
    <name type="scientific">Rhizopus oryzae</name>
    <name type="common">Mucormycosis agent</name>
    <name type="synonym">Rhizopus arrhizus var. delemar</name>
    <dbReference type="NCBI Taxonomy" id="64495"/>
    <lineage>
        <taxon>Eukaryota</taxon>
        <taxon>Fungi</taxon>
        <taxon>Fungi incertae sedis</taxon>
        <taxon>Mucoromycota</taxon>
        <taxon>Mucoromycotina</taxon>
        <taxon>Mucoromycetes</taxon>
        <taxon>Mucorales</taxon>
        <taxon>Mucorineae</taxon>
        <taxon>Rhizopodaceae</taxon>
        <taxon>Rhizopus</taxon>
    </lineage>
</organism>
<comment type="caution">
    <text evidence="1">The sequence shown here is derived from an EMBL/GenBank/DDBJ whole genome shotgun (WGS) entry which is preliminary data.</text>
</comment>
<dbReference type="EMBL" id="JAANQT010000051">
    <property type="protein sequence ID" value="KAG1315308.1"/>
    <property type="molecule type" value="Genomic_DNA"/>
</dbReference>
<dbReference type="AlphaFoldDB" id="A0A9P6XJC3"/>
<evidence type="ECO:0000313" key="1">
    <source>
        <dbReference type="EMBL" id="KAG1315308.1"/>
    </source>
</evidence>
<evidence type="ECO:0000313" key="2">
    <source>
        <dbReference type="Proteomes" id="UP000716291"/>
    </source>
</evidence>
<keyword evidence="2" id="KW-1185">Reference proteome</keyword>
<protein>
    <submittedName>
        <fullName evidence="1">Uncharacterized protein</fullName>
    </submittedName>
</protein>
<dbReference type="OrthoDB" id="2277222at2759"/>
<accession>A0A9P6XJC3</accession>
<dbReference type="Proteomes" id="UP000716291">
    <property type="component" value="Unassembled WGS sequence"/>
</dbReference>
<name>A0A9P6XJC3_RHIOR</name>
<reference evidence="1" key="1">
    <citation type="journal article" date="2020" name="Microb. Genom.">
        <title>Genetic diversity of clinical and environmental Mucorales isolates obtained from an investigation of mucormycosis cases among solid organ transplant recipients.</title>
        <authorList>
            <person name="Nguyen M.H."/>
            <person name="Kaul D."/>
            <person name="Muto C."/>
            <person name="Cheng S.J."/>
            <person name="Richter R.A."/>
            <person name="Bruno V.M."/>
            <person name="Liu G."/>
            <person name="Beyhan S."/>
            <person name="Sundermann A.J."/>
            <person name="Mounaud S."/>
            <person name="Pasculle A.W."/>
            <person name="Nierman W.C."/>
            <person name="Driscoll E."/>
            <person name="Cumbie R."/>
            <person name="Clancy C.J."/>
            <person name="Dupont C.L."/>
        </authorList>
    </citation>
    <scope>NUCLEOTIDE SEQUENCE</scope>
    <source>
        <strain evidence="1">GL11</strain>
    </source>
</reference>